<evidence type="ECO:0000313" key="2">
    <source>
        <dbReference type="EMBL" id="ESO04279.1"/>
    </source>
</evidence>
<dbReference type="EnsemblMetazoa" id="HelroT172636">
    <property type="protein sequence ID" value="HelroP172636"/>
    <property type="gene ID" value="HelroG172636"/>
</dbReference>
<reference evidence="3" key="3">
    <citation type="submission" date="2015-06" db="UniProtKB">
        <authorList>
            <consortium name="EnsemblMetazoa"/>
        </authorList>
    </citation>
    <scope>IDENTIFICATION</scope>
</reference>
<keyword evidence="1" id="KW-0732">Signal</keyword>
<evidence type="ECO:0000256" key="1">
    <source>
        <dbReference type="SAM" id="SignalP"/>
    </source>
</evidence>
<evidence type="ECO:0000313" key="4">
    <source>
        <dbReference type="Proteomes" id="UP000015101"/>
    </source>
</evidence>
<feature type="chain" id="PRO_5010980305" evidence="1">
    <location>
        <begin position="23"/>
        <end position="125"/>
    </location>
</feature>
<protein>
    <submittedName>
        <fullName evidence="2 3">Uncharacterized protein</fullName>
    </submittedName>
</protein>
<dbReference type="GeneID" id="20204141"/>
<sequence length="125" mass="14344">MSFSWPSSYLLSLSILTATLLTTENGADRLVSVRRKGIRVRWPGPVTCFRCETYYTGYCRESPSRWWPCTGNYCYVLILDNSLSRYCHAKKEVEEECKPNTKLVIKPGKKFAACWCNTSYCNGCL</sequence>
<evidence type="ECO:0000313" key="3">
    <source>
        <dbReference type="EnsemblMetazoa" id="HelroP172636"/>
    </source>
</evidence>
<feature type="signal peptide" evidence="1">
    <location>
        <begin position="1"/>
        <end position="22"/>
    </location>
</feature>
<dbReference type="AlphaFoldDB" id="T1F5P2"/>
<name>T1F5P2_HELRO</name>
<dbReference type="Proteomes" id="UP000015101">
    <property type="component" value="Unassembled WGS sequence"/>
</dbReference>
<dbReference type="CTD" id="20204141"/>
<proteinExistence type="predicted"/>
<reference evidence="2 4" key="2">
    <citation type="journal article" date="2013" name="Nature">
        <title>Insights into bilaterian evolution from three spiralian genomes.</title>
        <authorList>
            <person name="Simakov O."/>
            <person name="Marletaz F."/>
            <person name="Cho S.J."/>
            <person name="Edsinger-Gonzales E."/>
            <person name="Havlak P."/>
            <person name="Hellsten U."/>
            <person name="Kuo D.H."/>
            <person name="Larsson T."/>
            <person name="Lv J."/>
            <person name="Arendt D."/>
            <person name="Savage R."/>
            <person name="Osoegawa K."/>
            <person name="de Jong P."/>
            <person name="Grimwood J."/>
            <person name="Chapman J.A."/>
            <person name="Shapiro H."/>
            <person name="Aerts A."/>
            <person name="Otillar R.P."/>
            <person name="Terry A.Y."/>
            <person name="Boore J.L."/>
            <person name="Grigoriev I.V."/>
            <person name="Lindberg D.R."/>
            <person name="Seaver E.C."/>
            <person name="Weisblat D.A."/>
            <person name="Putnam N.H."/>
            <person name="Rokhsar D.S."/>
        </authorList>
    </citation>
    <scope>NUCLEOTIDE SEQUENCE</scope>
</reference>
<gene>
    <name evidence="3" type="primary">20204141</name>
    <name evidence="2" type="ORF">HELRODRAFT_172636</name>
</gene>
<dbReference type="EMBL" id="AMQM01004300">
    <property type="status" value="NOT_ANNOTATED_CDS"/>
    <property type="molecule type" value="Genomic_DNA"/>
</dbReference>
<dbReference type="InParanoid" id="T1F5P2"/>
<organism evidence="3 4">
    <name type="scientific">Helobdella robusta</name>
    <name type="common">Californian leech</name>
    <dbReference type="NCBI Taxonomy" id="6412"/>
    <lineage>
        <taxon>Eukaryota</taxon>
        <taxon>Metazoa</taxon>
        <taxon>Spiralia</taxon>
        <taxon>Lophotrochozoa</taxon>
        <taxon>Annelida</taxon>
        <taxon>Clitellata</taxon>
        <taxon>Hirudinea</taxon>
        <taxon>Rhynchobdellida</taxon>
        <taxon>Glossiphoniidae</taxon>
        <taxon>Helobdella</taxon>
    </lineage>
</organism>
<dbReference type="RefSeq" id="XP_009017548.1">
    <property type="nucleotide sequence ID" value="XM_009019300.1"/>
</dbReference>
<accession>T1F5P2</accession>
<dbReference type="EMBL" id="KB096502">
    <property type="protein sequence ID" value="ESO04279.1"/>
    <property type="molecule type" value="Genomic_DNA"/>
</dbReference>
<keyword evidence="4" id="KW-1185">Reference proteome</keyword>
<dbReference type="KEGG" id="hro:HELRODRAFT_172636"/>
<reference evidence="4" key="1">
    <citation type="submission" date="2012-12" db="EMBL/GenBank/DDBJ databases">
        <authorList>
            <person name="Hellsten U."/>
            <person name="Grimwood J."/>
            <person name="Chapman J.A."/>
            <person name="Shapiro H."/>
            <person name="Aerts A."/>
            <person name="Otillar R.P."/>
            <person name="Terry A.Y."/>
            <person name="Boore J.L."/>
            <person name="Simakov O."/>
            <person name="Marletaz F."/>
            <person name="Cho S.-J."/>
            <person name="Edsinger-Gonzales E."/>
            <person name="Havlak P."/>
            <person name="Kuo D.-H."/>
            <person name="Larsson T."/>
            <person name="Lv J."/>
            <person name="Arendt D."/>
            <person name="Savage R."/>
            <person name="Osoegawa K."/>
            <person name="de Jong P."/>
            <person name="Lindberg D.R."/>
            <person name="Seaver E.C."/>
            <person name="Weisblat D.A."/>
            <person name="Putnam N.H."/>
            <person name="Grigoriev I.V."/>
            <person name="Rokhsar D.S."/>
        </authorList>
    </citation>
    <scope>NUCLEOTIDE SEQUENCE</scope>
</reference>
<dbReference type="HOGENOM" id="CLU_1995069_0_0_1"/>